<name>A0A8B8A263_ACAPL</name>
<dbReference type="InterPro" id="IPR019826">
    <property type="entry name" value="Carboxylesterase_B_AS"/>
</dbReference>
<dbReference type="PROSITE" id="PS00122">
    <property type="entry name" value="CARBOXYLESTERASE_B_1"/>
    <property type="match status" value="1"/>
</dbReference>
<dbReference type="Gene3D" id="3.40.50.1820">
    <property type="entry name" value="alpha/beta hydrolase"/>
    <property type="match status" value="1"/>
</dbReference>
<dbReference type="InterPro" id="IPR050654">
    <property type="entry name" value="AChE-related_enzymes"/>
</dbReference>
<evidence type="ECO:0000256" key="1">
    <source>
        <dbReference type="ARBA" id="ARBA00005964"/>
    </source>
</evidence>
<dbReference type="GO" id="GO:0005886">
    <property type="term" value="C:plasma membrane"/>
    <property type="evidence" value="ECO:0007669"/>
    <property type="project" value="TreeGrafter"/>
</dbReference>
<evidence type="ECO:0000313" key="8">
    <source>
        <dbReference type="RefSeq" id="XP_022111774.1"/>
    </source>
</evidence>
<proteinExistence type="inferred from homology"/>
<keyword evidence="7" id="KW-1185">Reference proteome</keyword>
<evidence type="ECO:0000256" key="3">
    <source>
        <dbReference type="ARBA" id="ARBA00022801"/>
    </source>
</evidence>
<dbReference type="RefSeq" id="XP_022111774.1">
    <property type="nucleotide sequence ID" value="XM_022256082.1"/>
</dbReference>
<dbReference type="GO" id="GO:0005615">
    <property type="term" value="C:extracellular space"/>
    <property type="evidence" value="ECO:0007669"/>
    <property type="project" value="TreeGrafter"/>
</dbReference>
<dbReference type="Pfam" id="PF00135">
    <property type="entry name" value="COesterase"/>
    <property type="match status" value="1"/>
</dbReference>
<dbReference type="PRINTS" id="PR00878">
    <property type="entry name" value="CHOLNESTRASE"/>
</dbReference>
<comment type="similarity">
    <text evidence="1 5">Belongs to the type-B carboxylesterase/lipase family.</text>
</comment>
<dbReference type="FunFam" id="3.40.50.1820:FF:000128">
    <property type="entry name" value="Carboxylic ester hydrolase"/>
    <property type="match status" value="1"/>
</dbReference>
<dbReference type="InterPro" id="IPR000997">
    <property type="entry name" value="Cholinesterase"/>
</dbReference>
<dbReference type="KEGG" id="aplc:110991019"/>
<sequence>MLLHIVRMRQYNRSHMHVQVVHPVSQTVQLVKMKLQFIYALWLILQLFRVSRAEPPVVTTKQGRIVGTRLEFNPPTRPELRRSVNAFLGIPYAEPPVGPLRFKPPVPKSWSGDLWAAEVGNRCPQPLTPMGNSGILTGKQDEDCLFIDVFLPQPVPAKAAVLVYIHGGGFIVGAGTRPDFYGTQLAAVGDVIVVALNYRLGALGFLSTGDDVVPGNMGLFDQRLALEWIRDNIEAFGGDSGRVTIFGESAGAVSVSAHVVSPGSVGLFHAAIMESGDISAVWGTLPTDVARRRAFALGKLVNCERETSRELLDCLQRVPFKTLVENQFQKLLQELSEAAFIVFAPVVDGDFFPRKPSDLYAEGAVNDAATILGSTAGDGATVVLQAFPKHTDEAPFVDSDIYDSLTRPWISLMSGEPIVADAVKAMYRNASCSDAHRCDFLESTVQALGDAQFVCPQDFAARALAKAGRMVYRYHMTHAPSSHFLGNRWTRTAHADEVPFVFGLPLMASDRYRYTKEEADMSLMMIRYWANMAKSGNPNLSSLNVGHTNEETVTEWPAFTLEELAYKDLSPAMPNGHGIKAKECLLWNEFIPKLVQLAEEAKKFRECAATSYKRIEDDFADGTCTKNTCTCAEGK</sequence>
<evidence type="ECO:0000259" key="6">
    <source>
        <dbReference type="Pfam" id="PF00135"/>
    </source>
</evidence>
<evidence type="ECO:0000313" key="7">
    <source>
        <dbReference type="Proteomes" id="UP000694845"/>
    </source>
</evidence>
<dbReference type="OrthoDB" id="19653at2759"/>
<accession>A0A8B8A263</accession>
<dbReference type="SUPFAM" id="SSF53474">
    <property type="entry name" value="alpha/beta-Hydrolases"/>
    <property type="match status" value="1"/>
</dbReference>
<dbReference type="AlphaFoldDB" id="A0A8B8A263"/>
<dbReference type="GO" id="GO:0006581">
    <property type="term" value="P:acetylcholine catabolic process"/>
    <property type="evidence" value="ECO:0007669"/>
    <property type="project" value="TreeGrafter"/>
</dbReference>
<dbReference type="GO" id="GO:0019695">
    <property type="term" value="P:choline metabolic process"/>
    <property type="evidence" value="ECO:0007669"/>
    <property type="project" value="TreeGrafter"/>
</dbReference>
<evidence type="ECO:0000256" key="4">
    <source>
        <dbReference type="ARBA" id="ARBA00023157"/>
    </source>
</evidence>
<dbReference type="InterPro" id="IPR002018">
    <property type="entry name" value="CarbesteraseB"/>
</dbReference>
<reference evidence="8" key="1">
    <citation type="submission" date="2025-08" db="UniProtKB">
        <authorList>
            <consortium name="RefSeq"/>
        </authorList>
    </citation>
    <scope>IDENTIFICATION</scope>
</reference>
<organism evidence="7 8">
    <name type="scientific">Acanthaster planci</name>
    <name type="common">Crown-of-thorns starfish</name>
    <dbReference type="NCBI Taxonomy" id="133434"/>
    <lineage>
        <taxon>Eukaryota</taxon>
        <taxon>Metazoa</taxon>
        <taxon>Echinodermata</taxon>
        <taxon>Eleutherozoa</taxon>
        <taxon>Asterozoa</taxon>
        <taxon>Asteroidea</taxon>
        <taxon>Valvatacea</taxon>
        <taxon>Valvatida</taxon>
        <taxon>Acanthasteridae</taxon>
        <taxon>Acanthaster</taxon>
    </lineage>
</organism>
<dbReference type="OMA" id="NCERETS"/>
<evidence type="ECO:0000256" key="5">
    <source>
        <dbReference type="RuleBase" id="RU361235"/>
    </source>
</evidence>
<dbReference type="Proteomes" id="UP000694845">
    <property type="component" value="Unplaced"/>
</dbReference>
<protein>
    <recommendedName>
        <fullName evidence="5">Carboxylic ester hydrolase</fullName>
        <ecNumber evidence="5">3.1.1.-</ecNumber>
    </recommendedName>
</protein>
<gene>
    <name evidence="8" type="primary">LOC110991019</name>
</gene>
<keyword evidence="4" id="KW-1015">Disulfide bond</keyword>
<dbReference type="GO" id="GO:0003990">
    <property type="term" value="F:acetylcholinesterase activity"/>
    <property type="evidence" value="ECO:0007669"/>
    <property type="project" value="TreeGrafter"/>
</dbReference>
<keyword evidence="2" id="KW-0719">Serine esterase</keyword>
<dbReference type="PANTHER" id="PTHR43918">
    <property type="entry name" value="ACETYLCHOLINESTERASE"/>
    <property type="match status" value="1"/>
</dbReference>
<dbReference type="InterPro" id="IPR019819">
    <property type="entry name" value="Carboxylesterase_B_CS"/>
</dbReference>
<keyword evidence="3 5" id="KW-0378">Hydrolase</keyword>
<dbReference type="InterPro" id="IPR029058">
    <property type="entry name" value="AB_hydrolase_fold"/>
</dbReference>
<dbReference type="GeneID" id="110991019"/>
<feature type="domain" description="Carboxylesterase type B" evidence="6">
    <location>
        <begin position="55"/>
        <end position="587"/>
    </location>
</feature>
<dbReference type="PROSITE" id="PS00941">
    <property type="entry name" value="CARBOXYLESTERASE_B_2"/>
    <property type="match status" value="1"/>
</dbReference>
<dbReference type="PANTHER" id="PTHR43918:SF4">
    <property type="entry name" value="CARBOXYLIC ESTER HYDROLASE"/>
    <property type="match status" value="1"/>
</dbReference>
<dbReference type="EC" id="3.1.1.-" evidence="5"/>
<evidence type="ECO:0000256" key="2">
    <source>
        <dbReference type="ARBA" id="ARBA00022487"/>
    </source>
</evidence>